<accession>A0A016W905</accession>
<dbReference type="Proteomes" id="UP000024635">
    <property type="component" value="Unassembled WGS sequence"/>
</dbReference>
<evidence type="ECO:0000313" key="2">
    <source>
        <dbReference type="Proteomes" id="UP000024635"/>
    </source>
</evidence>
<sequence length="85" mass="9374">MNTFLFGLTFRPHVVFRGLKVAQDDVIQRATPPNASSPSAFNSFLLEHCEIPVEDGTYHVFHESSGEAVVVQRESCLYSGSTKAT</sequence>
<keyword evidence="2" id="KW-1185">Reference proteome</keyword>
<dbReference type="EMBL" id="JARK01000539">
    <property type="protein sequence ID" value="EYC36051.1"/>
    <property type="molecule type" value="Genomic_DNA"/>
</dbReference>
<dbReference type="AlphaFoldDB" id="A0A016W905"/>
<gene>
    <name evidence="1" type="primary">Acey_s0939.g3127</name>
    <name evidence="1" type="ORF">Y032_0939g3127</name>
</gene>
<name>A0A016W905_9BILA</name>
<comment type="caution">
    <text evidence="1">The sequence shown here is derived from an EMBL/GenBank/DDBJ whole genome shotgun (WGS) entry which is preliminary data.</text>
</comment>
<organism evidence="1 2">
    <name type="scientific">Ancylostoma ceylanicum</name>
    <dbReference type="NCBI Taxonomy" id="53326"/>
    <lineage>
        <taxon>Eukaryota</taxon>
        <taxon>Metazoa</taxon>
        <taxon>Ecdysozoa</taxon>
        <taxon>Nematoda</taxon>
        <taxon>Chromadorea</taxon>
        <taxon>Rhabditida</taxon>
        <taxon>Rhabditina</taxon>
        <taxon>Rhabditomorpha</taxon>
        <taxon>Strongyloidea</taxon>
        <taxon>Ancylostomatidae</taxon>
        <taxon>Ancylostomatinae</taxon>
        <taxon>Ancylostoma</taxon>
    </lineage>
</organism>
<protein>
    <submittedName>
        <fullName evidence="1">Uncharacterized protein</fullName>
    </submittedName>
</protein>
<proteinExistence type="predicted"/>
<evidence type="ECO:0000313" key="1">
    <source>
        <dbReference type="EMBL" id="EYC36051.1"/>
    </source>
</evidence>
<reference evidence="2" key="1">
    <citation type="journal article" date="2015" name="Nat. Genet.">
        <title>The genome and transcriptome of the zoonotic hookworm Ancylostoma ceylanicum identify infection-specific gene families.</title>
        <authorList>
            <person name="Schwarz E.M."/>
            <person name="Hu Y."/>
            <person name="Antoshechkin I."/>
            <person name="Miller M.M."/>
            <person name="Sternberg P.W."/>
            <person name="Aroian R.V."/>
        </authorList>
    </citation>
    <scope>NUCLEOTIDE SEQUENCE</scope>
    <source>
        <strain evidence="2">HY135</strain>
    </source>
</reference>